<dbReference type="Proteomes" id="UP000177152">
    <property type="component" value="Unassembled WGS sequence"/>
</dbReference>
<dbReference type="AlphaFoldDB" id="A0A1G2K4W8"/>
<reference evidence="1 2" key="1">
    <citation type="journal article" date="2016" name="Nat. Commun.">
        <title>Thousands of microbial genomes shed light on interconnected biogeochemical processes in an aquifer system.</title>
        <authorList>
            <person name="Anantharaman K."/>
            <person name="Brown C.T."/>
            <person name="Hug L.A."/>
            <person name="Sharon I."/>
            <person name="Castelle C.J."/>
            <person name="Probst A.J."/>
            <person name="Thomas B.C."/>
            <person name="Singh A."/>
            <person name="Wilkins M.J."/>
            <person name="Karaoz U."/>
            <person name="Brodie E.L."/>
            <person name="Williams K.H."/>
            <person name="Hubbard S.S."/>
            <person name="Banfield J.F."/>
        </authorList>
    </citation>
    <scope>NUCLEOTIDE SEQUENCE [LARGE SCALE GENOMIC DNA]</scope>
</reference>
<evidence type="ECO:0000313" key="1">
    <source>
        <dbReference type="EMBL" id="OGZ94203.1"/>
    </source>
</evidence>
<sequence length="108" mass="12347">MTHEDAFGSPMRLAGVLCKIGIHAWGSITPGEEQEDIIMSMVSTLLTRGDDRHAYWQMGEQSCSRDGCRKTRVVYRFDDGVYGYSPWERAKKSDEEHFAMLSEPNEQK</sequence>
<evidence type="ECO:0000313" key="2">
    <source>
        <dbReference type="Proteomes" id="UP000177152"/>
    </source>
</evidence>
<comment type="caution">
    <text evidence="1">The sequence shown here is derived from an EMBL/GenBank/DDBJ whole genome shotgun (WGS) entry which is preliminary data.</text>
</comment>
<accession>A0A1G2K4W8</accession>
<proteinExistence type="predicted"/>
<organism evidence="1 2">
    <name type="scientific">Candidatus Sungbacteria bacterium RIFCSPHIGHO2_01_FULL_47_32</name>
    <dbReference type="NCBI Taxonomy" id="1802264"/>
    <lineage>
        <taxon>Bacteria</taxon>
        <taxon>Candidatus Sungiibacteriota</taxon>
    </lineage>
</organism>
<dbReference type="EMBL" id="MHQC01000040">
    <property type="protein sequence ID" value="OGZ94203.1"/>
    <property type="molecule type" value="Genomic_DNA"/>
</dbReference>
<protein>
    <submittedName>
        <fullName evidence="1">Uncharacterized protein</fullName>
    </submittedName>
</protein>
<gene>
    <name evidence="1" type="ORF">A2633_01130</name>
</gene>
<name>A0A1G2K4W8_9BACT</name>